<gene>
    <name evidence="1" type="ORF">CYMTET_47428</name>
</gene>
<proteinExistence type="predicted"/>
<evidence type="ECO:0000313" key="1">
    <source>
        <dbReference type="EMBL" id="KAK3242905.1"/>
    </source>
</evidence>
<dbReference type="Proteomes" id="UP001190700">
    <property type="component" value="Unassembled WGS sequence"/>
</dbReference>
<accession>A0AAE0EXR2</accession>
<name>A0AAE0EXR2_9CHLO</name>
<dbReference type="AlphaFoldDB" id="A0AAE0EXR2"/>
<protein>
    <submittedName>
        <fullName evidence="1">Uncharacterized protein</fullName>
    </submittedName>
</protein>
<evidence type="ECO:0000313" key="2">
    <source>
        <dbReference type="Proteomes" id="UP001190700"/>
    </source>
</evidence>
<sequence length="299" mass="31266">MVADGGEGIGRKYHEYKNCPFDAGWGQMAARRLTACPSTTRTVAPEAMYALALCHIFQVAADAGAGAFAAAVQECGAPAVLAQGEESGGIDVSAYGFSVSDESGVVVGELHGLIVQVVSGAAGGATSAPRVPHGDVGRGEVPDYGMRSRVSAEARGPWRTGHMARISPPTEVSPGRVELVPVAGAFDVPLSPWGTEIGNNINNINSIAIEPPMMCIGQLCLLYPGFDSLSPVLQERLVQVLSSAVTAEPQSFGHDGMCAEAFRYGGVATTAEPYHLWMCTGRRAGARFYFDFGKICNGL</sequence>
<comment type="caution">
    <text evidence="1">The sequence shown here is derived from an EMBL/GenBank/DDBJ whole genome shotgun (WGS) entry which is preliminary data.</text>
</comment>
<reference evidence="1 2" key="1">
    <citation type="journal article" date="2015" name="Genome Biol. Evol.">
        <title>Comparative Genomics of a Bacterivorous Green Alga Reveals Evolutionary Causalities and Consequences of Phago-Mixotrophic Mode of Nutrition.</title>
        <authorList>
            <person name="Burns J.A."/>
            <person name="Paasch A."/>
            <person name="Narechania A."/>
            <person name="Kim E."/>
        </authorList>
    </citation>
    <scope>NUCLEOTIDE SEQUENCE [LARGE SCALE GENOMIC DNA]</scope>
    <source>
        <strain evidence="1 2">PLY_AMNH</strain>
    </source>
</reference>
<organism evidence="1 2">
    <name type="scientific">Cymbomonas tetramitiformis</name>
    <dbReference type="NCBI Taxonomy" id="36881"/>
    <lineage>
        <taxon>Eukaryota</taxon>
        <taxon>Viridiplantae</taxon>
        <taxon>Chlorophyta</taxon>
        <taxon>Pyramimonadophyceae</taxon>
        <taxon>Pyramimonadales</taxon>
        <taxon>Pyramimonadaceae</taxon>
        <taxon>Cymbomonas</taxon>
    </lineage>
</organism>
<keyword evidence="2" id="KW-1185">Reference proteome</keyword>
<dbReference type="EMBL" id="LGRX02033104">
    <property type="protein sequence ID" value="KAK3242905.1"/>
    <property type="molecule type" value="Genomic_DNA"/>
</dbReference>